<keyword evidence="1" id="KW-0472">Membrane</keyword>
<evidence type="ECO:0000256" key="1">
    <source>
        <dbReference type="SAM" id="Phobius"/>
    </source>
</evidence>
<accession>A0A1R4JDX8</accession>
<feature type="transmembrane region" description="Helical" evidence="1">
    <location>
        <begin position="79"/>
        <end position="106"/>
    </location>
</feature>
<reference evidence="2 3" key="1">
    <citation type="submission" date="2017-02" db="EMBL/GenBank/DDBJ databases">
        <authorList>
            <person name="Peterson S.W."/>
        </authorList>
    </citation>
    <scope>NUCLEOTIDE SEQUENCE [LARGE SCALE GENOMIC DNA]</scope>
    <source>
        <strain evidence="2 3">42ea</strain>
    </source>
</reference>
<feature type="transmembrane region" description="Helical" evidence="1">
    <location>
        <begin position="183"/>
        <end position="216"/>
    </location>
</feature>
<feature type="transmembrane region" description="Helical" evidence="1">
    <location>
        <begin position="39"/>
        <end position="59"/>
    </location>
</feature>
<keyword evidence="1" id="KW-1133">Transmembrane helix</keyword>
<feature type="transmembrane region" description="Helical" evidence="1">
    <location>
        <begin position="145"/>
        <end position="163"/>
    </location>
</feature>
<dbReference type="AlphaFoldDB" id="A0A1R4JDX8"/>
<feature type="transmembrane region" description="Helical" evidence="1">
    <location>
        <begin position="112"/>
        <end position="133"/>
    </location>
</feature>
<evidence type="ECO:0000313" key="3">
    <source>
        <dbReference type="Proteomes" id="UP000195611"/>
    </source>
</evidence>
<organism evidence="2 3">
    <name type="scientific">Marinilactibacillus psychrotolerans 42ea</name>
    <dbReference type="NCBI Taxonomy" id="1255609"/>
    <lineage>
        <taxon>Bacteria</taxon>
        <taxon>Bacillati</taxon>
        <taxon>Bacillota</taxon>
        <taxon>Bacilli</taxon>
        <taxon>Lactobacillales</taxon>
        <taxon>Carnobacteriaceae</taxon>
        <taxon>Marinilactibacillus</taxon>
    </lineage>
</organism>
<evidence type="ECO:0000313" key="2">
    <source>
        <dbReference type="EMBL" id="SJN30237.1"/>
    </source>
</evidence>
<protein>
    <submittedName>
        <fullName evidence="2">Uncharacterized protein</fullName>
    </submittedName>
</protein>
<name>A0A1R4JDX8_9LACT</name>
<feature type="transmembrane region" description="Helical" evidence="1">
    <location>
        <begin position="12"/>
        <end position="33"/>
    </location>
</feature>
<proteinExistence type="predicted"/>
<dbReference type="Proteomes" id="UP000195611">
    <property type="component" value="Unassembled WGS sequence"/>
</dbReference>
<keyword evidence="1" id="KW-0812">Transmembrane</keyword>
<feature type="transmembrane region" description="Helical" evidence="1">
    <location>
        <begin position="223"/>
        <end position="245"/>
    </location>
</feature>
<gene>
    <name evidence="2" type="ORF">FM115_05065</name>
</gene>
<dbReference type="EMBL" id="FUKW01000074">
    <property type="protein sequence ID" value="SJN30237.1"/>
    <property type="molecule type" value="Genomic_DNA"/>
</dbReference>
<sequence length="246" mass="29111">MKLSLLNSKKNAKFFYFIFPTFYILFGLIYAIPFSTLNIISFFVLYLFVLLNQLLETYFRNYFILKMKFHKKNIGILEFFIGLSLLYFIITHSWVSGLLLVCYTLMVQGKYLFIHYGLDFLSISLTTLFKSLLLNIFGFYIHTGFISNTIFIYLLPLIIPIFSYEYYTWNKVIPNNVKYLIAILSYLLTITLTWSILSWWSLLLLLSAILLPLFLLSNKKQSILFFSTTFTLNYFILLLVFILVYS</sequence>